<dbReference type="PROSITE" id="PS51465">
    <property type="entry name" value="KAZAL_2"/>
    <property type="match status" value="1"/>
</dbReference>
<sequence>MKRLLFVLPMLALVTVLFAGCTKNQDTNYITCTEEQKTAEVCTQEYDPVCGNDGLTYGNACSACASQNVESYKLGECVAVCDEGAEVCDTPELE</sequence>
<dbReference type="PROSITE" id="PS00282">
    <property type="entry name" value="KAZAL_1"/>
    <property type="match status" value="1"/>
</dbReference>
<dbReference type="SUPFAM" id="SSF100895">
    <property type="entry name" value="Kazal-type serine protease inhibitors"/>
    <property type="match status" value="1"/>
</dbReference>
<dbReference type="Proteomes" id="UP000485621">
    <property type="component" value="Unassembled WGS sequence"/>
</dbReference>
<dbReference type="CDD" id="cd00104">
    <property type="entry name" value="KAZAL_FS"/>
    <property type="match status" value="1"/>
</dbReference>
<name>A0A1V5ZQJ6_9BACT</name>
<evidence type="ECO:0000256" key="2">
    <source>
        <dbReference type="ARBA" id="ARBA00022525"/>
    </source>
</evidence>
<dbReference type="GO" id="GO:0005576">
    <property type="term" value="C:extracellular region"/>
    <property type="evidence" value="ECO:0007669"/>
    <property type="project" value="UniProtKB-SubCell"/>
</dbReference>
<dbReference type="PROSITE" id="PS51257">
    <property type="entry name" value="PROKAR_LIPOPROTEIN"/>
    <property type="match status" value="1"/>
</dbReference>
<feature type="signal peptide" evidence="4">
    <location>
        <begin position="1"/>
        <end position="19"/>
    </location>
</feature>
<evidence type="ECO:0000259" key="5">
    <source>
        <dbReference type="PROSITE" id="PS51465"/>
    </source>
</evidence>
<keyword evidence="4" id="KW-0732">Signal</keyword>
<dbReference type="InterPro" id="IPR050159">
    <property type="entry name" value="Kazal-type_SerProtInhib"/>
</dbReference>
<evidence type="ECO:0000256" key="3">
    <source>
        <dbReference type="ARBA" id="ARBA00023157"/>
    </source>
</evidence>
<dbReference type="EMBL" id="MWDB01000003">
    <property type="protein sequence ID" value="OQB42356.1"/>
    <property type="molecule type" value="Genomic_DNA"/>
</dbReference>
<evidence type="ECO:0000313" key="6">
    <source>
        <dbReference type="EMBL" id="OQB42356.1"/>
    </source>
</evidence>
<comment type="subcellular location">
    <subcellularLocation>
        <location evidence="1">Secreted</location>
    </subcellularLocation>
</comment>
<dbReference type="AlphaFoldDB" id="A0A1V5ZQJ6"/>
<keyword evidence="2" id="KW-0964">Secreted</keyword>
<proteinExistence type="predicted"/>
<dbReference type="PANTHER" id="PTHR47499:SF2">
    <property type="entry name" value="SERINE PROTEASE INHIBITOR KAZAL-TYPE 9"/>
    <property type="match status" value="1"/>
</dbReference>
<feature type="chain" id="PRO_5010720588" evidence="4">
    <location>
        <begin position="20"/>
        <end position="94"/>
    </location>
</feature>
<dbReference type="Pfam" id="PF00050">
    <property type="entry name" value="Kazal_1"/>
    <property type="match status" value="1"/>
</dbReference>
<evidence type="ECO:0000256" key="4">
    <source>
        <dbReference type="SAM" id="SignalP"/>
    </source>
</evidence>
<dbReference type="PANTHER" id="PTHR47499">
    <property type="entry name" value="SERINE PROTEASE INHIBITOR KAZAL-TYPE 7 SPINK7"/>
    <property type="match status" value="1"/>
</dbReference>
<protein>
    <submittedName>
        <fullName evidence="6">Kazal-type serine protease inhibitor domain protein</fullName>
    </submittedName>
</protein>
<feature type="domain" description="Kazal-like" evidence="5">
    <location>
        <begin position="26"/>
        <end position="79"/>
    </location>
</feature>
<dbReference type="InterPro" id="IPR002350">
    <property type="entry name" value="Kazal_dom"/>
</dbReference>
<dbReference type="Gene3D" id="3.30.60.30">
    <property type="match status" value="1"/>
</dbReference>
<keyword evidence="3" id="KW-1015">Disulfide bond</keyword>
<dbReference type="InterPro" id="IPR036058">
    <property type="entry name" value="Kazal_dom_sf"/>
</dbReference>
<gene>
    <name evidence="6" type="ORF">BWY04_00235</name>
</gene>
<organism evidence="6">
    <name type="scientific">candidate division CPR1 bacterium ADurb.Bin160</name>
    <dbReference type="NCBI Taxonomy" id="1852826"/>
    <lineage>
        <taxon>Bacteria</taxon>
        <taxon>candidate division CPR1</taxon>
    </lineage>
</organism>
<reference evidence="6" key="1">
    <citation type="submission" date="2017-02" db="EMBL/GenBank/DDBJ databases">
        <title>Delving into the versatile metabolic prowess of the omnipresent phylum Bacteroidetes.</title>
        <authorList>
            <person name="Nobu M.K."/>
            <person name="Mei R."/>
            <person name="Narihiro T."/>
            <person name="Kuroda K."/>
            <person name="Liu W.-T."/>
        </authorList>
    </citation>
    <scope>NUCLEOTIDE SEQUENCE</scope>
    <source>
        <strain evidence="6">ADurb.Bin160</strain>
    </source>
</reference>
<accession>A0A1V5ZQJ6</accession>
<comment type="caution">
    <text evidence="6">The sequence shown here is derived from an EMBL/GenBank/DDBJ whole genome shotgun (WGS) entry which is preliminary data.</text>
</comment>
<evidence type="ECO:0000256" key="1">
    <source>
        <dbReference type="ARBA" id="ARBA00004613"/>
    </source>
</evidence>
<dbReference type="SMART" id="SM00280">
    <property type="entry name" value="KAZAL"/>
    <property type="match status" value="1"/>
</dbReference>